<dbReference type="Proteomes" id="UP000814128">
    <property type="component" value="Unassembled WGS sequence"/>
</dbReference>
<organism evidence="1 2">
    <name type="scientific">Vararia minispora EC-137</name>
    <dbReference type="NCBI Taxonomy" id="1314806"/>
    <lineage>
        <taxon>Eukaryota</taxon>
        <taxon>Fungi</taxon>
        <taxon>Dikarya</taxon>
        <taxon>Basidiomycota</taxon>
        <taxon>Agaricomycotina</taxon>
        <taxon>Agaricomycetes</taxon>
        <taxon>Russulales</taxon>
        <taxon>Lachnocladiaceae</taxon>
        <taxon>Vararia</taxon>
    </lineage>
</organism>
<evidence type="ECO:0000313" key="2">
    <source>
        <dbReference type="Proteomes" id="UP000814128"/>
    </source>
</evidence>
<accession>A0ACB8QND9</accession>
<reference evidence="1" key="2">
    <citation type="journal article" date="2022" name="New Phytol.">
        <title>Evolutionary transition to the ectomycorrhizal habit in the genomes of a hyperdiverse lineage of mushroom-forming fungi.</title>
        <authorList>
            <person name="Looney B."/>
            <person name="Miyauchi S."/>
            <person name="Morin E."/>
            <person name="Drula E."/>
            <person name="Courty P.E."/>
            <person name="Kohler A."/>
            <person name="Kuo A."/>
            <person name="LaButti K."/>
            <person name="Pangilinan J."/>
            <person name="Lipzen A."/>
            <person name="Riley R."/>
            <person name="Andreopoulos W."/>
            <person name="He G."/>
            <person name="Johnson J."/>
            <person name="Nolan M."/>
            <person name="Tritt A."/>
            <person name="Barry K.W."/>
            <person name="Grigoriev I.V."/>
            <person name="Nagy L.G."/>
            <person name="Hibbett D."/>
            <person name="Henrissat B."/>
            <person name="Matheny P.B."/>
            <person name="Labbe J."/>
            <person name="Martin F.M."/>
        </authorList>
    </citation>
    <scope>NUCLEOTIDE SEQUENCE</scope>
    <source>
        <strain evidence="1">EC-137</strain>
    </source>
</reference>
<dbReference type="EMBL" id="MU273529">
    <property type="protein sequence ID" value="KAI0033060.1"/>
    <property type="molecule type" value="Genomic_DNA"/>
</dbReference>
<comment type="caution">
    <text evidence="1">The sequence shown here is derived from an EMBL/GenBank/DDBJ whole genome shotgun (WGS) entry which is preliminary data.</text>
</comment>
<name>A0ACB8QND9_9AGAM</name>
<keyword evidence="2" id="KW-1185">Reference proteome</keyword>
<evidence type="ECO:0000313" key="1">
    <source>
        <dbReference type="EMBL" id="KAI0033060.1"/>
    </source>
</evidence>
<protein>
    <submittedName>
        <fullName evidence="1">Cytochrome P450</fullName>
    </submittedName>
</protein>
<sequence length="502" mass="56211">MSWPEDRVFDVLVVGSAVFGVWLYASQVEKRRRRGLPYPPGPPGLPVIGNMLDLPSANEWVVYRDWARKYVNSVKAANELFDKRSSLYSDRPALTSLTEYLGFDWSIGFLPYGPKWRSLRKALHAHFHPAAAKRYEPIEVEATRTLLRNLLEDPGEFREHTRHMAGQVILRIAYGIDVLAQNDPFVALAEKALHAIMLATSFSGSMFDMLPFLKQMPWWFPGASFKKEAEKWRPIIREVVDQPFAATRRAVDQGNAGLSVAGSIITQELCDPLLTPKDLPANLYLAGADTTVSAMQTFILAMVLNPEVQCKAQREIDSVLGGKRLPTFGDEERLPYVSALCKEVQRWHPVTPLAIPHRLTEDDVYEGHFLPRGSIVVGNAWAILHNSNTFPHPESFLPEHFLSKSQGGTLNDGDVCRPAEAAFGFGRRECPGRFMARASVWIAVANILAAFEIKPLLDKDGHPIPVQEKYTSGIVAYPAPFQCEIQPRSERARELILATVES</sequence>
<reference evidence="1" key="1">
    <citation type="submission" date="2021-02" db="EMBL/GenBank/DDBJ databases">
        <authorList>
            <consortium name="DOE Joint Genome Institute"/>
            <person name="Ahrendt S."/>
            <person name="Looney B.P."/>
            <person name="Miyauchi S."/>
            <person name="Morin E."/>
            <person name="Drula E."/>
            <person name="Courty P.E."/>
            <person name="Chicoki N."/>
            <person name="Fauchery L."/>
            <person name="Kohler A."/>
            <person name="Kuo A."/>
            <person name="Labutti K."/>
            <person name="Pangilinan J."/>
            <person name="Lipzen A."/>
            <person name="Riley R."/>
            <person name="Andreopoulos W."/>
            <person name="He G."/>
            <person name="Johnson J."/>
            <person name="Barry K.W."/>
            <person name="Grigoriev I.V."/>
            <person name="Nagy L."/>
            <person name="Hibbett D."/>
            <person name="Henrissat B."/>
            <person name="Matheny P.B."/>
            <person name="Labbe J."/>
            <person name="Martin F."/>
        </authorList>
    </citation>
    <scope>NUCLEOTIDE SEQUENCE</scope>
    <source>
        <strain evidence="1">EC-137</strain>
    </source>
</reference>
<proteinExistence type="predicted"/>
<gene>
    <name evidence="1" type="ORF">K488DRAFT_85292</name>
</gene>